<reference evidence="6" key="1">
    <citation type="submission" date="2017-07" db="EMBL/GenBank/DDBJ databases">
        <title>Brachybacterium sp. VR2415.</title>
        <authorList>
            <person name="Tak E.J."/>
            <person name="Bae J.-W."/>
        </authorList>
    </citation>
    <scope>NUCLEOTIDE SEQUENCE [LARGE SCALE GENOMIC DNA]</scope>
    <source>
        <strain evidence="6">VR2415</strain>
    </source>
</reference>
<evidence type="ECO:0000256" key="3">
    <source>
        <dbReference type="ARBA" id="ARBA00023163"/>
    </source>
</evidence>
<gene>
    <name evidence="5" type="ORF">CFK39_06990</name>
</gene>
<dbReference type="Gene3D" id="1.10.10.10">
    <property type="entry name" value="Winged helix-like DNA-binding domain superfamily/Winged helix DNA-binding domain"/>
    <property type="match status" value="1"/>
</dbReference>
<dbReference type="SUPFAM" id="SSF53822">
    <property type="entry name" value="Periplasmic binding protein-like I"/>
    <property type="match status" value="1"/>
</dbReference>
<dbReference type="InterPro" id="IPR000524">
    <property type="entry name" value="Tscrpt_reg_HTH_GntR"/>
</dbReference>
<keyword evidence="1" id="KW-0805">Transcription regulation</keyword>
<evidence type="ECO:0000313" key="5">
    <source>
        <dbReference type="EMBL" id="ASK65622.1"/>
    </source>
</evidence>
<dbReference type="PANTHER" id="PTHR30146:SF109">
    <property type="entry name" value="HTH-TYPE TRANSCRIPTIONAL REGULATOR GALS"/>
    <property type="match status" value="1"/>
</dbReference>
<dbReference type="InterPro" id="IPR046335">
    <property type="entry name" value="LacI/GalR-like_sensor"/>
</dbReference>
<organism evidence="5 6">
    <name type="scientific">Brachybacterium avium</name>
    <dbReference type="NCBI Taxonomy" id="2017485"/>
    <lineage>
        <taxon>Bacteria</taxon>
        <taxon>Bacillati</taxon>
        <taxon>Actinomycetota</taxon>
        <taxon>Actinomycetes</taxon>
        <taxon>Micrococcales</taxon>
        <taxon>Dermabacteraceae</taxon>
        <taxon>Brachybacterium</taxon>
    </lineage>
</organism>
<evidence type="ECO:0000256" key="1">
    <source>
        <dbReference type="ARBA" id="ARBA00023015"/>
    </source>
</evidence>
<dbReference type="Proteomes" id="UP000198398">
    <property type="component" value="Chromosome"/>
</dbReference>
<dbReference type="InterPro" id="IPR028082">
    <property type="entry name" value="Peripla_BP_I"/>
</dbReference>
<dbReference type="Pfam" id="PF13377">
    <property type="entry name" value="Peripla_BP_3"/>
    <property type="match status" value="1"/>
</dbReference>
<dbReference type="PROSITE" id="PS50949">
    <property type="entry name" value="HTH_GNTR"/>
    <property type="match status" value="1"/>
</dbReference>
<dbReference type="Pfam" id="PF00392">
    <property type="entry name" value="GntR"/>
    <property type="match status" value="1"/>
</dbReference>
<sequence length="379" mass="41183">METPTESVWSRSGRRSLKFEELASQLRSRIRSGAWTPGTKLPTENELIQESGFSLTTVRRAYESLVDEGLVTRRRGAGTFVSDRRPQRETRQGRVGILIPETALYYAKVLQGLETTLAARRVSLTLATSNYKVEQEREALQSILADGVRGIIVVPTFSAGRAQENLRRIEALQNLKIPVVLLERSLPELGAADPSEHVVSDHAGGGFDAMQHLLGLGHERIGLVLRRVPYTAPGIRAGYRTACEVDGLQEVVIADEMGAWNAERADRALAELLEHGCTAALVFGDREAALLEGAASRRGIVVPRDLALVSYDDELTELAEVPLTAMSPAKYHLGSTAAEVMLRRIENGPSSPVLQVRLRPHLVIRESCGASSIGGPAGA</sequence>
<feature type="domain" description="HTH gntR-type" evidence="4">
    <location>
        <begin position="16"/>
        <end position="84"/>
    </location>
</feature>
<keyword evidence="6" id="KW-1185">Reference proteome</keyword>
<dbReference type="KEGG" id="brv:CFK39_06990"/>
<dbReference type="SMART" id="SM00345">
    <property type="entry name" value="HTH_GNTR"/>
    <property type="match status" value="1"/>
</dbReference>
<dbReference type="Gene3D" id="3.40.50.2300">
    <property type="match status" value="2"/>
</dbReference>
<protein>
    <submittedName>
        <fullName evidence="5">GntR family transcriptional regulator</fullName>
    </submittedName>
</protein>
<dbReference type="AlphaFoldDB" id="A0A220UCG6"/>
<dbReference type="SUPFAM" id="SSF46785">
    <property type="entry name" value="Winged helix' DNA-binding domain"/>
    <property type="match status" value="1"/>
</dbReference>
<dbReference type="CDD" id="cd07377">
    <property type="entry name" value="WHTH_GntR"/>
    <property type="match status" value="1"/>
</dbReference>
<dbReference type="GO" id="GO:0003700">
    <property type="term" value="F:DNA-binding transcription factor activity"/>
    <property type="evidence" value="ECO:0007669"/>
    <property type="project" value="InterPro"/>
</dbReference>
<dbReference type="InterPro" id="IPR036388">
    <property type="entry name" value="WH-like_DNA-bd_sf"/>
</dbReference>
<dbReference type="GO" id="GO:0000976">
    <property type="term" value="F:transcription cis-regulatory region binding"/>
    <property type="evidence" value="ECO:0007669"/>
    <property type="project" value="TreeGrafter"/>
</dbReference>
<evidence type="ECO:0000313" key="6">
    <source>
        <dbReference type="Proteomes" id="UP000198398"/>
    </source>
</evidence>
<keyword evidence="3" id="KW-0804">Transcription</keyword>
<name>A0A220UCG6_9MICO</name>
<evidence type="ECO:0000256" key="2">
    <source>
        <dbReference type="ARBA" id="ARBA00023125"/>
    </source>
</evidence>
<accession>A0A220UCG6</accession>
<dbReference type="RefSeq" id="WP_089064863.1">
    <property type="nucleotide sequence ID" value="NZ_CP022316.1"/>
</dbReference>
<dbReference type="PANTHER" id="PTHR30146">
    <property type="entry name" value="LACI-RELATED TRANSCRIPTIONAL REPRESSOR"/>
    <property type="match status" value="1"/>
</dbReference>
<proteinExistence type="predicted"/>
<evidence type="ECO:0000259" key="4">
    <source>
        <dbReference type="PROSITE" id="PS50949"/>
    </source>
</evidence>
<dbReference type="EMBL" id="CP022316">
    <property type="protein sequence ID" value="ASK65622.1"/>
    <property type="molecule type" value="Genomic_DNA"/>
</dbReference>
<dbReference type="OrthoDB" id="3252280at2"/>
<dbReference type="InterPro" id="IPR036390">
    <property type="entry name" value="WH_DNA-bd_sf"/>
</dbReference>
<keyword evidence="2" id="KW-0238">DNA-binding</keyword>